<evidence type="ECO:0000256" key="1">
    <source>
        <dbReference type="ARBA" id="ARBA00022737"/>
    </source>
</evidence>
<keyword evidence="6" id="KW-1185">Reference proteome</keyword>
<proteinExistence type="predicted"/>
<name>A0ABN7RRU3_OIKDI</name>
<dbReference type="EMBL" id="OU015568">
    <property type="protein sequence ID" value="CAG5084582.1"/>
    <property type="molecule type" value="Genomic_DNA"/>
</dbReference>
<gene>
    <name evidence="5" type="ORF">OKIOD_LOCUS2240</name>
</gene>
<sequence length="700" mass="78943">MIEYLGSEVNEKAHGFGLQKCEEFSHSGWWKDGRPNGFGLRIYSDNTVDIGVWEDQTLIQTATIYPKGLQYLMDKKYGRLEAFAHAKQESVFLDDEKNEIEKVESSLSLSLRQYLRTQDCVSKPLGKARKRQQDFDISQDQHILNLSEESSIHSSFWNEVRSLDKTGGNTFDALRLVKSFPPDLISSKNFPEFYQLLRQGLNPNSRDLLGYSLLHASVFTNSARTIQMLLTAGAISQTCLDFTPLHLAVFLHYQSRLAHLIKFLPVESSEKGDMDRQDSEIDSAYGSHETSRITSSRYTKRPRSSKFSSIQSTPRKLNRPRSTPSRFSLVRERPCRPAESFKNIISLFLRVGIIEKQASNEIPPLLFYPVLAKDEEITRAMLLSGAETSDCFLQDGILLEAITLSPETTADITAMLVYSRAVASRPARLSTPPDRVNKKVRLNLSQKITPEFSSALFRCAKGGHIDQCISLILSGSDINEEFNGNSVLGVAILNGHYELVVELIKLGADPSSTESNGGNPVGLVLHPSTDHLFTITQKIELVNLLVESGAKVYSKCKLRQKSTSFINTIDFIDKSYHPKYGNPPLRGGFFSELTQDEKRNYLARGEFQSYLLSILKEQLTELAHAKDPKALSACFECGTASKKLVPDSHFKVIAFCGSKCRKLFWRSNPSRTKIISRKRKVFNFEPFFLQSNLIDNYSYN</sequence>
<dbReference type="SUPFAM" id="SSF48403">
    <property type="entry name" value="Ankyrin repeat"/>
    <property type="match status" value="1"/>
</dbReference>
<dbReference type="Proteomes" id="UP001158576">
    <property type="component" value="Chromosome PAR"/>
</dbReference>
<dbReference type="PROSITE" id="PS50297">
    <property type="entry name" value="ANK_REP_REGION"/>
    <property type="match status" value="1"/>
</dbReference>
<dbReference type="PROSITE" id="PS50088">
    <property type="entry name" value="ANK_REPEAT"/>
    <property type="match status" value="1"/>
</dbReference>
<keyword evidence="1" id="KW-0677">Repeat</keyword>
<evidence type="ECO:0000256" key="3">
    <source>
        <dbReference type="PROSITE-ProRule" id="PRU00023"/>
    </source>
</evidence>
<feature type="region of interest" description="Disordered" evidence="4">
    <location>
        <begin position="271"/>
        <end position="329"/>
    </location>
</feature>
<accession>A0ABN7RRU3</accession>
<reference evidence="5 6" key="1">
    <citation type="submission" date="2021-04" db="EMBL/GenBank/DDBJ databases">
        <authorList>
            <person name="Bliznina A."/>
        </authorList>
    </citation>
    <scope>NUCLEOTIDE SEQUENCE [LARGE SCALE GENOMIC DNA]</scope>
</reference>
<dbReference type="PANTHER" id="PTHR24180:SF45">
    <property type="entry name" value="POLY [ADP-RIBOSE] POLYMERASE TANKYRASE"/>
    <property type="match status" value="1"/>
</dbReference>
<dbReference type="InterPro" id="IPR036770">
    <property type="entry name" value="Ankyrin_rpt-contain_sf"/>
</dbReference>
<feature type="compositionally biased region" description="Polar residues" evidence="4">
    <location>
        <begin position="305"/>
        <end position="326"/>
    </location>
</feature>
<dbReference type="SMART" id="SM00248">
    <property type="entry name" value="ANK"/>
    <property type="match status" value="3"/>
</dbReference>
<protein>
    <submittedName>
        <fullName evidence="5">Oidioi.mRNA.OKI2018_I69.PAR.g10682.t1.cds</fullName>
    </submittedName>
</protein>
<feature type="repeat" description="ANK" evidence="3">
    <location>
        <begin position="483"/>
        <end position="515"/>
    </location>
</feature>
<evidence type="ECO:0000256" key="4">
    <source>
        <dbReference type="SAM" id="MobiDB-lite"/>
    </source>
</evidence>
<dbReference type="InterPro" id="IPR002110">
    <property type="entry name" value="Ankyrin_rpt"/>
</dbReference>
<evidence type="ECO:0000256" key="2">
    <source>
        <dbReference type="ARBA" id="ARBA00023043"/>
    </source>
</evidence>
<dbReference type="Gene3D" id="1.25.40.20">
    <property type="entry name" value="Ankyrin repeat-containing domain"/>
    <property type="match status" value="2"/>
</dbReference>
<dbReference type="PANTHER" id="PTHR24180">
    <property type="entry name" value="CYCLIN-DEPENDENT KINASE INHIBITOR 2C-RELATED"/>
    <property type="match status" value="1"/>
</dbReference>
<evidence type="ECO:0000313" key="5">
    <source>
        <dbReference type="EMBL" id="CAG5084582.1"/>
    </source>
</evidence>
<organism evidence="5 6">
    <name type="scientific">Oikopleura dioica</name>
    <name type="common">Tunicate</name>
    <dbReference type="NCBI Taxonomy" id="34765"/>
    <lineage>
        <taxon>Eukaryota</taxon>
        <taxon>Metazoa</taxon>
        <taxon>Chordata</taxon>
        <taxon>Tunicata</taxon>
        <taxon>Appendicularia</taxon>
        <taxon>Copelata</taxon>
        <taxon>Oikopleuridae</taxon>
        <taxon>Oikopleura</taxon>
    </lineage>
</organism>
<dbReference type="SUPFAM" id="SSF82185">
    <property type="entry name" value="Histone H3 K4-specific methyltransferase SET7/9 N-terminal domain"/>
    <property type="match status" value="1"/>
</dbReference>
<evidence type="ECO:0000313" key="6">
    <source>
        <dbReference type="Proteomes" id="UP001158576"/>
    </source>
</evidence>
<dbReference type="InterPro" id="IPR051637">
    <property type="entry name" value="Ank_repeat_dom-contain_49"/>
</dbReference>
<keyword evidence="2 3" id="KW-0040">ANK repeat</keyword>